<dbReference type="EMBL" id="CABITT030000007">
    <property type="protein sequence ID" value="VVB12308.1"/>
    <property type="molecule type" value="Genomic_DNA"/>
</dbReference>
<organism evidence="2 3">
    <name type="scientific">Arabis nemorensis</name>
    <dbReference type="NCBI Taxonomy" id="586526"/>
    <lineage>
        <taxon>Eukaryota</taxon>
        <taxon>Viridiplantae</taxon>
        <taxon>Streptophyta</taxon>
        <taxon>Embryophyta</taxon>
        <taxon>Tracheophyta</taxon>
        <taxon>Spermatophyta</taxon>
        <taxon>Magnoliopsida</taxon>
        <taxon>eudicotyledons</taxon>
        <taxon>Gunneridae</taxon>
        <taxon>Pentapetalae</taxon>
        <taxon>rosids</taxon>
        <taxon>malvids</taxon>
        <taxon>Brassicales</taxon>
        <taxon>Brassicaceae</taxon>
        <taxon>Arabideae</taxon>
        <taxon>Arabis</taxon>
    </lineage>
</organism>
<protein>
    <submittedName>
        <fullName evidence="2">Uncharacterized protein</fullName>
    </submittedName>
</protein>
<name>A0A565CF27_9BRAS</name>
<comment type="caution">
    <text evidence="2">The sequence shown here is derived from an EMBL/GenBank/DDBJ whole genome shotgun (WGS) entry which is preliminary data.</text>
</comment>
<dbReference type="AlphaFoldDB" id="A0A565CF27"/>
<accession>A0A565CF27</accession>
<gene>
    <name evidence="2" type="ORF">ANE_LOCUS22752</name>
</gene>
<feature type="compositionally biased region" description="Polar residues" evidence="1">
    <location>
        <begin position="42"/>
        <end position="53"/>
    </location>
</feature>
<evidence type="ECO:0000256" key="1">
    <source>
        <dbReference type="SAM" id="MobiDB-lite"/>
    </source>
</evidence>
<reference evidence="2" key="1">
    <citation type="submission" date="2019-07" db="EMBL/GenBank/DDBJ databases">
        <authorList>
            <person name="Dittberner H."/>
        </authorList>
    </citation>
    <scope>NUCLEOTIDE SEQUENCE [LARGE SCALE GENOMIC DNA]</scope>
</reference>
<evidence type="ECO:0000313" key="2">
    <source>
        <dbReference type="EMBL" id="VVB12308.1"/>
    </source>
</evidence>
<keyword evidence="3" id="KW-1185">Reference proteome</keyword>
<dbReference type="Proteomes" id="UP000489600">
    <property type="component" value="Unassembled WGS sequence"/>
</dbReference>
<evidence type="ECO:0000313" key="3">
    <source>
        <dbReference type="Proteomes" id="UP000489600"/>
    </source>
</evidence>
<feature type="region of interest" description="Disordered" evidence="1">
    <location>
        <begin position="32"/>
        <end position="53"/>
    </location>
</feature>
<sequence length="53" mass="6139">MGNGNDKDIKDEYAKSYYVVLLRKQQEIFEKQNHEGELTPHEIQSVTSTSSDH</sequence>
<proteinExistence type="predicted"/>